<sequence>MGMDNADVVAAVLGYPSAAVLRAQEAAVRAYRLAYVLDIAIHGAEGLMVLDRVIDLFLAETRVPFSDDVQALRDQTHDIAARCVPAEDELCRVIAETFGRGDDPDPVQAVYQVSSRAARFLAKSVMIARGDTDRLFEEPAEAPDSLLDVGDMQRLVEREVAKGVPVEAVLSTINDMHHYDFTFPGETYLDDVAQACAELAGQGYVLIAVGAAGRAEDPSGAGLNVSWSVPEGGRGLEVRFRVGGEGEHAARELRDGWTAAADPAPGTQVYVDSHLFVLRGQANLHGGRTTVRAARTYRVFGAAVLLEVADHPGYLHNWSVLRHEQAALAAQFGPRAAHPDPVVAPVSG</sequence>
<organism evidence="1 2">
    <name type="scientific">Nocardia brasiliensis</name>
    <dbReference type="NCBI Taxonomy" id="37326"/>
    <lineage>
        <taxon>Bacteria</taxon>
        <taxon>Bacillati</taxon>
        <taxon>Actinomycetota</taxon>
        <taxon>Actinomycetes</taxon>
        <taxon>Mycobacteriales</taxon>
        <taxon>Nocardiaceae</taxon>
        <taxon>Nocardia</taxon>
    </lineage>
</organism>
<protein>
    <submittedName>
        <fullName evidence="1">Uncharacterized protein</fullName>
    </submittedName>
</protein>
<name>A0A6G9XSP2_NOCBR</name>
<dbReference type="AlphaFoldDB" id="A0A6G9XSP2"/>
<evidence type="ECO:0000313" key="2">
    <source>
        <dbReference type="Proteomes" id="UP000501705"/>
    </source>
</evidence>
<dbReference type="Proteomes" id="UP000501705">
    <property type="component" value="Chromosome"/>
</dbReference>
<proteinExistence type="predicted"/>
<dbReference type="RefSeq" id="WP_167463089.1">
    <property type="nucleotide sequence ID" value="NZ_CP046171.1"/>
</dbReference>
<dbReference type="EMBL" id="CP046171">
    <property type="protein sequence ID" value="QIS03971.1"/>
    <property type="molecule type" value="Genomic_DNA"/>
</dbReference>
<accession>A0A6G9XSP2</accession>
<reference evidence="1 2" key="1">
    <citation type="journal article" date="2019" name="ACS Chem. Biol.">
        <title>Identification and Mobilization of a Cryptic Antibiotic Biosynthesis Gene Locus from a Human-Pathogenic Nocardia Isolate.</title>
        <authorList>
            <person name="Herisse M."/>
            <person name="Ishida K."/>
            <person name="Porter J.L."/>
            <person name="Howden B."/>
            <person name="Hertweck C."/>
            <person name="Stinear T.P."/>
            <person name="Pidot S.J."/>
        </authorList>
    </citation>
    <scope>NUCLEOTIDE SEQUENCE [LARGE SCALE GENOMIC DNA]</scope>
    <source>
        <strain evidence="1 2">AUSMDU00024985</strain>
    </source>
</reference>
<evidence type="ECO:0000313" key="1">
    <source>
        <dbReference type="EMBL" id="QIS03971.1"/>
    </source>
</evidence>
<gene>
    <name evidence="1" type="ORF">F5X71_18050</name>
</gene>